<evidence type="ECO:0000256" key="2">
    <source>
        <dbReference type="ARBA" id="ARBA00008038"/>
    </source>
</evidence>
<feature type="domain" description="MotA/TolQ/ExbB proton channel" evidence="13">
    <location>
        <begin position="106"/>
        <end position="222"/>
    </location>
</feature>
<protein>
    <submittedName>
        <fullName evidence="15">Flagellar motor protein MotP</fullName>
    </submittedName>
</protein>
<evidence type="ECO:0000313" key="16">
    <source>
        <dbReference type="Proteomes" id="UP000286848"/>
    </source>
</evidence>
<keyword evidence="15" id="KW-0966">Cell projection</keyword>
<name>A0A401IVZ6_9LACO</name>
<dbReference type="OrthoDB" id="9806929at2"/>
<dbReference type="Pfam" id="PF01618">
    <property type="entry name" value="MotA_ExbB"/>
    <property type="match status" value="1"/>
</dbReference>
<feature type="transmembrane region" description="Helical" evidence="12">
    <location>
        <begin position="187"/>
        <end position="207"/>
    </location>
</feature>
<comment type="similarity">
    <text evidence="2">Belongs to the MotA family.</text>
</comment>
<evidence type="ECO:0000256" key="8">
    <source>
        <dbReference type="ARBA" id="ARBA00022781"/>
    </source>
</evidence>
<dbReference type="AlphaFoldDB" id="A0A401IVZ6"/>
<accession>A0A401IVZ6</accession>
<evidence type="ECO:0000256" key="11">
    <source>
        <dbReference type="ARBA" id="ARBA00023136"/>
    </source>
</evidence>
<feature type="domain" description="Motility protein A N-terminal" evidence="14">
    <location>
        <begin position="7"/>
        <end position="92"/>
    </location>
</feature>
<keyword evidence="9 12" id="KW-1133">Transmembrane helix</keyword>
<evidence type="ECO:0000256" key="9">
    <source>
        <dbReference type="ARBA" id="ARBA00022989"/>
    </source>
</evidence>
<dbReference type="GO" id="GO:0005886">
    <property type="term" value="C:plasma membrane"/>
    <property type="evidence" value="ECO:0007669"/>
    <property type="project" value="UniProtKB-SubCell"/>
</dbReference>
<evidence type="ECO:0000259" key="13">
    <source>
        <dbReference type="Pfam" id="PF01618"/>
    </source>
</evidence>
<dbReference type="EMBL" id="BFFP01000048">
    <property type="protein sequence ID" value="GBG95714.1"/>
    <property type="molecule type" value="Genomic_DNA"/>
</dbReference>
<evidence type="ECO:0000256" key="6">
    <source>
        <dbReference type="ARBA" id="ARBA00022692"/>
    </source>
</evidence>
<keyword evidence="15" id="KW-0282">Flagellum</keyword>
<evidence type="ECO:0000256" key="5">
    <source>
        <dbReference type="ARBA" id="ARBA00022500"/>
    </source>
</evidence>
<reference evidence="15 16" key="1">
    <citation type="journal article" date="2019" name="Int. J. Syst. Evol. Microbiol.">
        <title>Lactobacillus salitolerans sp. nov., a novel lactic acid bacterium isolated from spent mushroom substrates.</title>
        <authorList>
            <person name="Tohno M."/>
            <person name="Tanizawa Y."/>
            <person name="Kojima Y."/>
            <person name="Sakamoto M."/>
            <person name="Nakamura Y."/>
            <person name="Ohkuma M."/>
            <person name="Kobayashi H."/>
        </authorList>
    </citation>
    <scope>NUCLEOTIDE SEQUENCE [LARGE SCALE GENOMIC DNA]</scope>
    <source>
        <strain evidence="15 16">YK43</strain>
    </source>
</reference>
<keyword evidence="8" id="KW-0375">Hydrogen ion transport</keyword>
<evidence type="ECO:0000256" key="10">
    <source>
        <dbReference type="ARBA" id="ARBA00023065"/>
    </source>
</evidence>
<dbReference type="InterPro" id="IPR002898">
    <property type="entry name" value="MotA_ExbB_proton_chnl"/>
</dbReference>
<keyword evidence="5" id="KW-0145">Chemotaxis</keyword>
<keyword evidence="6 12" id="KW-0812">Transmembrane</keyword>
<evidence type="ECO:0000259" key="14">
    <source>
        <dbReference type="Pfam" id="PF20560"/>
    </source>
</evidence>
<dbReference type="InterPro" id="IPR047055">
    <property type="entry name" value="MotA-like"/>
</dbReference>
<organism evidence="15 16">
    <name type="scientific">Ligilactobacillus salitolerans</name>
    <dbReference type="NCBI Taxonomy" id="1808352"/>
    <lineage>
        <taxon>Bacteria</taxon>
        <taxon>Bacillati</taxon>
        <taxon>Bacillota</taxon>
        <taxon>Bacilli</taxon>
        <taxon>Lactobacillales</taxon>
        <taxon>Lactobacillaceae</taxon>
        <taxon>Ligilactobacillus</taxon>
    </lineage>
</organism>
<proteinExistence type="inferred from homology"/>
<comment type="subcellular location">
    <subcellularLocation>
        <location evidence="1">Cell membrane</location>
        <topology evidence="1">Multi-pass membrane protein</topology>
    </subcellularLocation>
</comment>
<dbReference type="Proteomes" id="UP000286848">
    <property type="component" value="Unassembled WGS sequence"/>
</dbReference>
<keyword evidence="3" id="KW-0813">Transport</keyword>
<gene>
    <name evidence="15" type="ORF">LFYK43_21730</name>
</gene>
<evidence type="ECO:0000256" key="4">
    <source>
        <dbReference type="ARBA" id="ARBA00022475"/>
    </source>
</evidence>
<evidence type="ECO:0000256" key="12">
    <source>
        <dbReference type="SAM" id="Phobius"/>
    </source>
</evidence>
<feature type="transmembrane region" description="Helical" evidence="12">
    <location>
        <begin position="158"/>
        <end position="175"/>
    </location>
</feature>
<dbReference type="Pfam" id="PF20560">
    <property type="entry name" value="MotA_N"/>
    <property type="match status" value="1"/>
</dbReference>
<dbReference type="GO" id="GO:0006935">
    <property type="term" value="P:chemotaxis"/>
    <property type="evidence" value="ECO:0007669"/>
    <property type="project" value="UniProtKB-KW"/>
</dbReference>
<evidence type="ECO:0000313" key="15">
    <source>
        <dbReference type="EMBL" id="GBG95714.1"/>
    </source>
</evidence>
<dbReference type="RefSeq" id="WP_124978254.1">
    <property type="nucleotide sequence ID" value="NZ_BFFP01000048.1"/>
</dbReference>
<dbReference type="GO" id="GO:0071978">
    <property type="term" value="P:bacterial-type flagellum-dependent swarming motility"/>
    <property type="evidence" value="ECO:0007669"/>
    <property type="project" value="InterPro"/>
</dbReference>
<keyword evidence="7" id="KW-0283">Flagellar rotation</keyword>
<keyword evidence="10" id="KW-0406">Ion transport</keyword>
<keyword evidence="11 12" id="KW-0472">Membrane</keyword>
<keyword evidence="4" id="KW-1003">Cell membrane</keyword>
<sequence length="260" mass="28494">MDLFLVLGVIAALIIIVTGMLLKGASLAVLFSPEAMMIIFGGIIVALINGYPLSDIKRFPGIFKVLFQNRTYDYRATINKLVDLSNVARREGLLALETPVNNLDPVEDTFLKRGMEMVVDGIDKEQIEVIMQNEIDSTEERHARGAAMFQTAGSTSPTLGVMGAVIGLIGALGHLNNVNVLGESISSAFVATLFGIFCGYLLFLPFAKRLKRKSQQELQQMELIMAGTLAIEEGVSAKTMEHNLESMISEVNREQIEKNK</sequence>
<evidence type="ECO:0000256" key="3">
    <source>
        <dbReference type="ARBA" id="ARBA00022448"/>
    </source>
</evidence>
<dbReference type="PANTHER" id="PTHR30433">
    <property type="entry name" value="CHEMOTAXIS PROTEIN MOTA"/>
    <property type="match status" value="1"/>
</dbReference>
<dbReference type="PANTHER" id="PTHR30433:SF3">
    <property type="entry name" value="MOTILITY PROTEIN A"/>
    <property type="match status" value="1"/>
</dbReference>
<feature type="transmembrane region" description="Helical" evidence="12">
    <location>
        <begin position="37"/>
        <end position="54"/>
    </location>
</feature>
<dbReference type="InterPro" id="IPR000540">
    <property type="entry name" value="Flag_MotA_CS"/>
</dbReference>
<evidence type="ECO:0000256" key="1">
    <source>
        <dbReference type="ARBA" id="ARBA00004651"/>
    </source>
</evidence>
<keyword evidence="15" id="KW-0969">Cilium</keyword>
<evidence type="ECO:0000256" key="7">
    <source>
        <dbReference type="ARBA" id="ARBA00022779"/>
    </source>
</evidence>
<dbReference type="PROSITE" id="PS01307">
    <property type="entry name" value="MOTA"/>
    <property type="match status" value="1"/>
</dbReference>
<dbReference type="InterPro" id="IPR046786">
    <property type="entry name" value="MotA_N"/>
</dbReference>
<dbReference type="GO" id="GO:1902600">
    <property type="term" value="P:proton transmembrane transport"/>
    <property type="evidence" value="ECO:0007669"/>
    <property type="project" value="UniProtKB-KW"/>
</dbReference>
<comment type="caution">
    <text evidence="15">The sequence shown here is derived from an EMBL/GenBank/DDBJ whole genome shotgun (WGS) entry which is preliminary data.</text>
</comment>
<keyword evidence="16" id="KW-1185">Reference proteome</keyword>